<dbReference type="Proteomes" id="UP000307999">
    <property type="component" value="Unassembled WGS sequence"/>
</dbReference>
<comment type="caution">
    <text evidence="3">The sequence shown here is derived from an EMBL/GenBank/DDBJ whole genome shotgun (WGS) entry which is preliminary data.</text>
</comment>
<dbReference type="OrthoDB" id="104565at2"/>
<dbReference type="Pfam" id="PF06863">
    <property type="entry name" value="DUF1254"/>
    <property type="match status" value="1"/>
</dbReference>
<dbReference type="InterPro" id="IPR010679">
    <property type="entry name" value="DUF1254"/>
</dbReference>
<dbReference type="RefSeq" id="WP_136734192.1">
    <property type="nucleotide sequence ID" value="NZ_SWDB01000003.1"/>
</dbReference>
<keyword evidence="4" id="KW-1185">Reference proteome</keyword>
<keyword evidence="1" id="KW-0732">Signal</keyword>
<feature type="chain" id="PRO_5020880623" evidence="1">
    <location>
        <begin position="26"/>
        <end position="416"/>
    </location>
</feature>
<sequence>MARYPILPRFGMFILALTINTLTMAQSASLQDSDYFTFTRIYHAERVLHHLQAAGPNQFTLAVPSSPVDYSAPGIQHLLAIADLRTTPAIITLPEQFAPYRSIQVIDLNYQQIFYQDTTEGQFKYILKQQDKPSGHYTGKLITTKSQYVMVLLRTLSWYPEAIYSAKQIRQQINLSGFSEGFIGHGKIPTKETDKASSPTILIQWLLAHHQYSPIETLWLQHQQERFNENTWQQVEQVLRSQFKQTHFWHNLGAMSASNDPQYLPPDQQALSLMFNYPSVAASNRLEISQRMNQETATRGQFVSGVMVQSQQIPASLWAIDSLPVDLTYRQFRHGYHNFNTSMDYRGITRFKLQSIQPKTDSRQRSVPSAYPLVIAPESGFLRSYFYQPGYSLMQQAQRTESPVTAIPAQVNTDGH</sequence>
<gene>
    <name evidence="3" type="ORF">E8M12_00910</name>
</gene>
<accession>A0A4U1B9K1</accession>
<proteinExistence type="predicted"/>
<evidence type="ECO:0000313" key="4">
    <source>
        <dbReference type="Proteomes" id="UP000307999"/>
    </source>
</evidence>
<evidence type="ECO:0000256" key="1">
    <source>
        <dbReference type="SAM" id="SignalP"/>
    </source>
</evidence>
<dbReference type="AlphaFoldDB" id="A0A4U1B9K1"/>
<name>A0A4U1B9K1_9GAMM</name>
<dbReference type="SUPFAM" id="SSF160935">
    <property type="entry name" value="VPA0735-like"/>
    <property type="match status" value="1"/>
</dbReference>
<protein>
    <submittedName>
        <fullName evidence="3">DUF1254 domain-containing protein</fullName>
    </submittedName>
</protein>
<organism evidence="3 4">
    <name type="scientific">Thalassotalea mangrovi</name>
    <dbReference type="NCBI Taxonomy" id="2572245"/>
    <lineage>
        <taxon>Bacteria</taxon>
        <taxon>Pseudomonadati</taxon>
        <taxon>Pseudomonadota</taxon>
        <taxon>Gammaproteobacteria</taxon>
        <taxon>Alteromonadales</taxon>
        <taxon>Colwelliaceae</taxon>
        <taxon>Thalassotalea</taxon>
    </lineage>
</organism>
<feature type="signal peptide" evidence="1">
    <location>
        <begin position="1"/>
        <end position="25"/>
    </location>
</feature>
<evidence type="ECO:0000313" key="3">
    <source>
        <dbReference type="EMBL" id="TKB47381.1"/>
    </source>
</evidence>
<evidence type="ECO:0000259" key="2">
    <source>
        <dbReference type="Pfam" id="PF06863"/>
    </source>
</evidence>
<reference evidence="3 4" key="1">
    <citation type="submission" date="2019-04" db="EMBL/GenBank/DDBJ databases">
        <title>Thalassotalea guangxiensis sp. nov., isolated from sediment of the coastal wetland.</title>
        <authorList>
            <person name="Zheng S."/>
            <person name="Zhang D."/>
        </authorList>
    </citation>
    <scope>NUCLEOTIDE SEQUENCE [LARGE SCALE GENOMIC DNA]</scope>
    <source>
        <strain evidence="3 4">ZS-4</strain>
    </source>
</reference>
<feature type="domain" description="DUF1254" evidence="2">
    <location>
        <begin position="79"/>
        <end position="175"/>
    </location>
</feature>
<dbReference type="EMBL" id="SWDB01000003">
    <property type="protein sequence ID" value="TKB47381.1"/>
    <property type="molecule type" value="Genomic_DNA"/>
</dbReference>